<accession>A0AAV2HCH7</accession>
<feature type="repeat" description="ANK" evidence="1">
    <location>
        <begin position="11"/>
        <end position="43"/>
    </location>
</feature>
<organism evidence="2 3">
    <name type="scientific">Lymnaea stagnalis</name>
    <name type="common">Great pond snail</name>
    <name type="synonym">Helix stagnalis</name>
    <dbReference type="NCBI Taxonomy" id="6523"/>
    <lineage>
        <taxon>Eukaryota</taxon>
        <taxon>Metazoa</taxon>
        <taxon>Spiralia</taxon>
        <taxon>Lophotrochozoa</taxon>
        <taxon>Mollusca</taxon>
        <taxon>Gastropoda</taxon>
        <taxon>Heterobranchia</taxon>
        <taxon>Euthyneura</taxon>
        <taxon>Panpulmonata</taxon>
        <taxon>Hygrophila</taxon>
        <taxon>Lymnaeoidea</taxon>
        <taxon>Lymnaeidae</taxon>
        <taxon>Lymnaea</taxon>
    </lineage>
</organism>
<dbReference type="PROSITE" id="PS50088">
    <property type="entry name" value="ANK_REPEAT"/>
    <property type="match status" value="1"/>
</dbReference>
<keyword evidence="3" id="KW-1185">Reference proteome</keyword>
<gene>
    <name evidence="2" type="ORF">GSLYS_00005232001</name>
</gene>
<keyword evidence="1" id="KW-0040">ANK repeat</keyword>
<reference evidence="2 3" key="1">
    <citation type="submission" date="2024-04" db="EMBL/GenBank/DDBJ databases">
        <authorList>
            <consortium name="Genoscope - CEA"/>
            <person name="William W."/>
        </authorList>
    </citation>
    <scope>NUCLEOTIDE SEQUENCE [LARGE SCALE GENOMIC DNA]</scope>
</reference>
<feature type="non-terminal residue" evidence="2">
    <location>
        <position position="70"/>
    </location>
</feature>
<proteinExistence type="predicted"/>
<evidence type="ECO:0000313" key="2">
    <source>
        <dbReference type="EMBL" id="CAL1531137.1"/>
    </source>
</evidence>
<dbReference type="Proteomes" id="UP001497497">
    <property type="component" value="Unassembled WGS sequence"/>
</dbReference>
<dbReference type="Pfam" id="PF12796">
    <property type="entry name" value="Ank_2"/>
    <property type="match status" value="1"/>
</dbReference>
<evidence type="ECO:0000313" key="3">
    <source>
        <dbReference type="Proteomes" id="UP001497497"/>
    </source>
</evidence>
<dbReference type="EMBL" id="CAXITT010000081">
    <property type="protein sequence ID" value="CAL1531137.1"/>
    <property type="molecule type" value="Genomic_DNA"/>
</dbReference>
<dbReference type="InterPro" id="IPR036770">
    <property type="entry name" value="Ankyrin_rpt-contain_sf"/>
</dbReference>
<dbReference type="AlphaFoldDB" id="A0AAV2HCH7"/>
<evidence type="ECO:0000256" key="1">
    <source>
        <dbReference type="PROSITE-ProRule" id="PRU00023"/>
    </source>
</evidence>
<dbReference type="InterPro" id="IPR002110">
    <property type="entry name" value="Ankyrin_rpt"/>
</dbReference>
<comment type="caution">
    <text evidence="2">The sequence shown here is derived from an EMBL/GenBank/DDBJ whole genome shotgun (WGS) entry which is preliminary data.</text>
</comment>
<dbReference type="PROSITE" id="PS50297">
    <property type="entry name" value="ANK_REP_REGION"/>
    <property type="match status" value="1"/>
</dbReference>
<name>A0AAV2HCH7_LYMST</name>
<feature type="non-terminal residue" evidence="2">
    <location>
        <position position="1"/>
    </location>
</feature>
<sequence length="70" mass="7330">QGADVNTSDFNQQTPLLSAASNGSWAALHLLLANGADGSATDSSRHNFLHLAIRRGVDLQVLFDGLKVGV</sequence>
<dbReference type="SUPFAM" id="SSF48403">
    <property type="entry name" value="Ankyrin repeat"/>
    <property type="match status" value="1"/>
</dbReference>
<dbReference type="Gene3D" id="1.25.40.20">
    <property type="entry name" value="Ankyrin repeat-containing domain"/>
    <property type="match status" value="1"/>
</dbReference>
<protein>
    <submittedName>
        <fullName evidence="2">Uncharacterized protein</fullName>
    </submittedName>
</protein>